<organism evidence="1 2">
    <name type="scientific">Tritrichomonas foetus</name>
    <dbReference type="NCBI Taxonomy" id="1144522"/>
    <lineage>
        <taxon>Eukaryota</taxon>
        <taxon>Metamonada</taxon>
        <taxon>Parabasalia</taxon>
        <taxon>Tritrichomonadida</taxon>
        <taxon>Tritrichomonadidae</taxon>
        <taxon>Tritrichomonas</taxon>
    </lineage>
</organism>
<name>A0A1J4L5Q0_9EUKA</name>
<dbReference type="AlphaFoldDB" id="A0A1J4L5Q0"/>
<sequence>MFMKYFGRDLFSYEFCKCEVKGQIKVKSGKNLMGKCDVNFAGSLGHFDMEEVRHVNTAEGAKRSEAVVTWQHLFQWPNESKGPAKSHHIYPFLVSKNKTHRKKNPANIFQLLLILAFLKMEYIQLSKLKKVQYNERRITSQIKILDWDWKKIIDILDKSGL</sequence>
<evidence type="ECO:0000313" key="1">
    <source>
        <dbReference type="EMBL" id="OHT17278.1"/>
    </source>
</evidence>
<dbReference type="VEuPathDB" id="TrichDB:TRFO_41149"/>
<dbReference type="RefSeq" id="XP_068370414.1">
    <property type="nucleotide sequence ID" value="XM_068513607.1"/>
</dbReference>
<keyword evidence="2" id="KW-1185">Reference proteome</keyword>
<comment type="caution">
    <text evidence="1">The sequence shown here is derived from an EMBL/GenBank/DDBJ whole genome shotgun (WGS) entry which is preliminary data.</text>
</comment>
<proteinExistence type="predicted"/>
<reference evidence="1" key="1">
    <citation type="submission" date="2016-10" db="EMBL/GenBank/DDBJ databases">
        <authorList>
            <person name="Benchimol M."/>
            <person name="Almeida L.G."/>
            <person name="Vasconcelos A.T."/>
            <person name="Perreira-Neves A."/>
            <person name="Rosa I.A."/>
            <person name="Tasca T."/>
            <person name="Bogo M.R."/>
            <person name="de Souza W."/>
        </authorList>
    </citation>
    <scope>NUCLEOTIDE SEQUENCE [LARGE SCALE GENOMIC DNA]</scope>
    <source>
        <strain evidence="1">K</strain>
    </source>
</reference>
<evidence type="ECO:0000313" key="2">
    <source>
        <dbReference type="Proteomes" id="UP000179807"/>
    </source>
</evidence>
<dbReference type="GeneID" id="94848311"/>
<protein>
    <submittedName>
        <fullName evidence="1">Uncharacterized protein</fullName>
    </submittedName>
</protein>
<gene>
    <name evidence="1" type="ORF">TRFO_41149</name>
</gene>
<dbReference type="Proteomes" id="UP000179807">
    <property type="component" value="Unassembled WGS sequence"/>
</dbReference>
<accession>A0A1J4L5Q0</accession>
<dbReference type="EMBL" id="MLAK01000019">
    <property type="protein sequence ID" value="OHT17278.1"/>
    <property type="molecule type" value="Genomic_DNA"/>
</dbReference>